<accession>A0A245ZHE7</accession>
<organism evidence="7 8">
    <name type="scientific">Sphingomonas mucosissima</name>
    <dbReference type="NCBI Taxonomy" id="370959"/>
    <lineage>
        <taxon>Bacteria</taxon>
        <taxon>Pseudomonadati</taxon>
        <taxon>Pseudomonadota</taxon>
        <taxon>Alphaproteobacteria</taxon>
        <taxon>Sphingomonadales</taxon>
        <taxon>Sphingomonadaceae</taxon>
        <taxon>Sphingomonas</taxon>
    </lineage>
</organism>
<proteinExistence type="inferred from homology"/>
<dbReference type="AlphaFoldDB" id="A0A245ZHE7"/>
<gene>
    <name evidence="7" type="ORF">SPMU_27020</name>
</gene>
<dbReference type="PANTHER" id="PTHR38776">
    <property type="entry name" value="MLTA-INTERACTING PROTEIN-RELATED"/>
    <property type="match status" value="1"/>
</dbReference>
<sequence length="292" mass="30871">MTAKFLFGLAAAAAATILPTLAVAQNAPNASASAEALAQELDGDSITVGIGAGYLPDYEGSDDYRWTPVPGVIGSVSGINFQVLGNRASADLIPNTSGSSWDLQAGPLGVINFTRTNRASINDPRVRALGERDTAIELGGFVGIGKTGVITSPYDRLSVSVSYRHDVSKVHRSGIWQPTINYFTPLSTKSAVGLFGSVERVETRYLRTYYDISPAQSAVSGLPVYRNKGGWNSWTAGAIGTYSLTGNLLKGFKIVGGGTYRRLINDVADSPLVKVAGSRNQWLGVVGLAYTF</sequence>
<keyword evidence="8" id="KW-1185">Reference proteome</keyword>
<keyword evidence="4" id="KW-0472">Membrane</keyword>
<dbReference type="Pfam" id="PF06629">
    <property type="entry name" value="MipA"/>
    <property type="match status" value="1"/>
</dbReference>
<dbReference type="GO" id="GO:0009279">
    <property type="term" value="C:cell outer membrane"/>
    <property type="evidence" value="ECO:0007669"/>
    <property type="project" value="UniProtKB-SubCell"/>
</dbReference>
<evidence type="ECO:0000313" key="7">
    <source>
        <dbReference type="EMBL" id="OWK29175.1"/>
    </source>
</evidence>
<protein>
    <submittedName>
        <fullName evidence="7">MltA-interacting protein MipA</fullName>
    </submittedName>
</protein>
<dbReference type="OrthoDB" id="5462484at2"/>
<dbReference type="RefSeq" id="WP_088334370.1">
    <property type="nucleotide sequence ID" value="NZ_NBBJ01000004.1"/>
</dbReference>
<comment type="caution">
    <text evidence="7">The sequence shown here is derived from an EMBL/GenBank/DDBJ whole genome shotgun (WGS) entry which is preliminary data.</text>
</comment>
<evidence type="ECO:0000256" key="1">
    <source>
        <dbReference type="ARBA" id="ARBA00004442"/>
    </source>
</evidence>
<feature type="signal peptide" evidence="6">
    <location>
        <begin position="1"/>
        <end position="24"/>
    </location>
</feature>
<dbReference type="Proteomes" id="UP000197783">
    <property type="component" value="Unassembled WGS sequence"/>
</dbReference>
<feature type="chain" id="PRO_5013235798" evidence="6">
    <location>
        <begin position="25"/>
        <end position="292"/>
    </location>
</feature>
<evidence type="ECO:0000256" key="6">
    <source>
        <dbReference type="SAM" id="SignalP"/>
    </source>
</evidence>
<dbReference type="InterPro" id="IPR010583">
    <property type="entry name" value="MipA"/>
</dbReference>
<reference evidence="7 8" key="1">
    <citation type="submission" date="2017-03" db="EMBL/GenBank/DDBJ databases">
        <title>Genome sequence of Sphingomonas mucosissima DSM 17494.</title>
        <authorList>
            <person name="Poehlein A."/>
            <person name="Wuebbeler J.H."/>
            <person name="Steinbuechel A."/>
            <person name="Daniel R."/>
        </authorList>
    </citation>
    <scope>NUCLEOTIDE SEQUENCE [LARGE SCALE GENOMIC DNA]</scope>
    <source>
        <strain evidence="7 8">DSM 17494</strain>
    </source>
</reference>
<dbReference type="EMBL" id="NBBJ01000004">
    <property type="protein sequence ID" value="OWK29175.1"/>
    <property type="molecule type" value="Genomic_DNA"/>
</dbReference>
<evidence type="ECO:0000256" key="5">
    <source>
        <dbReference type="ARBA" id="ARBA00023237"/>
    </source>
</evidence>
<evidence type="ECO:0000256" key="4">
    <source>
        <dbReference type="ARBA" id="ARBA00023136"/>
    </source>
</evidence>
<name>A0A245ZHE7_9SPHN</name>
<comment type="similarity">
    <text evidence="2">Belongs to the MipA/OmpV family.</text>
</comment>
<keyword evidence="3 6" id="KW-0732">Signal</keyword>
<keyword evidence="5" id="KW-0998">Cell outer membrane</keyword>
<evidence type="ECO:0000256" key="2">
    <source>
        <dbReference type="ARBA" id="ARBA00005722"/>
    </source>
</evidence>
<evidence type="ECO:0000313" key="8">
    <source>
        <dbReference type="Proteomes" id="UP000197783"/>
    </source>
</evidence>
<evidence type="ECO:0000256" key="3">
    <source>
        <dbReference type="ARBA" id="ARBA00022729"/>
    </source>
</evidence>
<comment type="subcellular location">
    <subcellularLocation>
        <location evidence="1">Cell outer membrane</location>
    </subcellularLocation>
</comment>
<dbReference type="PANTHER" id="PTHR38776:SF1">
    <property type="entry name" value="MLTA-INTERACTING PROTEIN-RELATED"/>
    <property type="match status" value="1"/>
</dbReference>